<organism evidence="4 5">
    <name type="scientific">Capsicum annuum</name>
    <name type="common">Capsicum pepper</name>
    <dbReference type="NCBI Taxonomy" id="4072"/>
    <lineage>
        <taxon>Eukaryota</taxon>
        <taxon>Viridiplantae</taxon>
        <taxon>Streptophyta</taxon>
        <taxon>Embryophyta</taxon>
        <taxon>Tracheophyta</taxon>
        <taxon>Spermatophyta</taxon>
        <taxon>Magnoliopsida</taxon>
        <taxon>eudicotyledons</taxon>
        <taxon>Gunneridae</taxon>
        <taxon>Pentapetalae</taxon>
        <taxon>asterids</taxon>
        <taxon>lamiids</taxon>
        <taxon>Solanales</taxon>
        <taxon>Solanaceae</taxon>
        <taxon>Solanoideae</taxon>
        <taxon>Capsiceae</taxon>
        <taxon>Capsicum</taxon>
    </lineage>
</organism>
<evidence type="ECO:0000256" key="2">
    <source>
        <dbReference type="SAM" id="Phobius"/>
    </source>
</evidence>
<dbReference type="PANTHER" id="PTHR46826:SF1">
    <property type="entry name" value="TVP38_TMEM64 FAMILY MEMBRANE PROTEIN YDJX"/>
    <property type="match status" value="1"/>
</dbReference>
<keyword evidence="2" id="KW-0812">Transmembrane</keyword>
<keyword evidence="2" id="KW-0472">Membrane</keyword>
<feature type="domain" description="VTT" evidence="3">
    <location>
        <begin position="16"/>
        <end position="94"/>
    </location>
</feature>
<dbReference type="STRING" id="4072.A0A2G3AJU5"/>
<reference evidence="4 5" key="1">
    <citation type="journal article" date="2014" name="Nat. Genet.">
        <title>Genome sequence of the hot pepper provides insights into the evolution of pungency in Capsicum species.</title>
        <authorList>
            <person name="Kim S."/>
            <person name="Park M."/>
            <person name="Yeom S.I."/>
            <person name="Kim Y.M."/>
            <person name="Lee J.M."/>
            <person name="Lee H.A."/>
            <person name="Seo E."/>
            <person name="Choi J."/>
            <person name="Cheong K."/>
            <person name="Kim K.T."/>
            <person name="Jung K."/>
            <person name="Lee G.W."/>
            <person name="Oh S.K."/>
            <person name="Bae C."/>
            <person name="Kim S.B."/>
            <person name="Lee H.Y."/>
            <person name="Kim S.Y."/>
            <person name="Kim M.S."/>
            <person name="Kang B.C."/>
            <person name="Jo Y.D."/>
            <person name="Yang H.B."/>
            <person name="Jeong H.J."/>
            <person name="Kang W.H."/>
            <person name="Kwon J.K."/>
            <person name="Shin C."/>
            <person name="Lim J.Y."/>
            <person name="Park J.H."/>
            <person name="Huh J.H."/>
            <person name="Kim J.S."/>
            <person name="Kim B.D."/>
            <person name="Cohen O."/>
            <person name="Paran I."/>
            <person name="Suh M.C."/>
            <person name="Lee S.B."/>
            <person name="Kim Y.K."/>
            <person name="Shin Y."/>
            <person name="Noh S.J."/>
            <person name="Park J."/>
            <person name="Seo Y.S."/>
            <person name="Kwon S.Y."/>
            <person name="Kim H.A."/>
            <person name="Park J.M."/>
            <person name="Kim H.J."/>
            <person name="Choi S.B."/>
            <person name="Bosland P.W."/>
            <person name="Reeves G."/>
            <person name="Jo S.H."/>
            <person name="Lee B.W."/>
            <person name="Cho H.T."/>
            <person name="Choi H.S."/>
            <person name="Lee M.S."/>
            <person name="Yu Y."/>
            <person name="Do Choi Y."/>
            <person name="Park B.S."/>
            <person name="van Deynze A."/>
            <person name="Ashrafi H."/>
            <person name="Hill T."/>
            <person name="Kim W.T."/>
            <person name="Pai H.S."/>
            <person name="Ahn H.K."/>
            <person name="Yeam I."/>
            <person name="Giovannoni J.J."/>
            <person name="Rose J.K."/>
            <person name="Sorensen I."/>
            <person name="Lee S.J."/>
            <person name="Kim R.W."/>
            <person name="Choi I.Y."/>
            <person name="Choi B.S."/>
            <person name="Lim J.S."/>
            <person name="Lee Y.H."/>
            <person name="Choi D."/>
        </authorList>
    </citation>
    <scope>NUCLEOTIDE SEQUENCE [LARGE SCALE GENOMIC DNA]</scope>
    <source>
        <strain evidence="5">cv. CM334</strain>
    </source>
</reference>
<dbReference type="Proteomes" id="UP000222542">
    <property type="component" value="Unassembled WGS sequence"/>
</dbReference>
<sequence>MELTFTVTLLTEILAIPAIPWTMSAGLLRGSVTGTIIVSISGTVASSVVFLVARYFARKRILKLVEGKKKFLAIDKAIGENGFKVVALLRLSPLGIIFMDLLQPRLVDSLFRHALRLDRILSFECSWLGMLPGSWAYVSAAANYCDYDMGDYDCSEGFFGYDDDGGYGGYENSHDQDMGRIGGYGFEGENEMNEVPSAYGEYGDDEELCDGS</sequence>
<dbReference type="AlphaFoldDB" id="A0A2G3AJU5"/>
<evidence type="ECO:0000256" key="1">
    <source>
        <dbReference type="SAM" id="MobiDB-lite"/>
    </source>
</evidence>
<proteinExistence type="predicted"/>
<evidence type="ECO:0000313" key="5">
    <source>
        <dbReference type="Proteomes" id="UP000222542"/>
    </source>
</evidence>
<dbReference type="InterPro" id="IPR032816">
    <property type="entry name" value="VTT_dom"/>
</dbReference>
<dbReference type="PANTHER" id="PTHR46826">
    <property type="match status" value="1"/>
</dbReference>
<dbReference type="InterPro" id="IPR053240">
    <property type="entry name" value="VTT_domain"/>
</dbReference>
<evidence type="ECO:0000313" key="4">
    <source>
        <dbReference type="EMBL" id="PHT94458.1"/>
    </source>
</evidence>
<gene>
    <name evidence="4" type="ORF">T459_02340</name>
</gene>
<evidence type="ECO:0000259" key="3">
    <source>
        <dbReference type="Pfam" id="PF09335"/>
    </source>
</evidence>
<protein>
    <recommendedName>
        <fullName evidence="3">VTT domain-containing protein</fullName>
    </recommendedName>
</protein>
<accession>A0A2G3AJU5</accession>
<name>A0A2G3AJU5_CAPAN</name>
<dbReference type="Gramene" id="PHT94458">
    <property type="protein sequence ID" value="PHT94458"/>
    <property type="gene ID" value="T459_02340"/>
</dbReference>
<dbReference type="Pfam" id="PF09335">
    <property type="entry name" value="VTT_dom"/>
    <property type="match status" value="1"/>
</dbReference>
<keyword evidence="5" id="KW-1185">Reference proteome</keyword>
<reference evidence="4 5" key="2">
    <citation type="journal article" date="2017" name="Genome Biol.">
        <title>New reference genome sequences of hot pepper reveal the massive evolution of plant disease-resistance genes by retroduplication.</title>
        <authorList>
            <person name="Kim S."/>
            <person name="Park J."/>
            <person name="Yeom S.I."/>
            <person name="Kim Y.M."/>
            <person name="Seo E."/>
            <person name="Kim K.T."/>
            <person name="Kim M.S."/>
            <person name="Lee J.M."/>
            <person name="Cheong K."/>
            <person name="Shin H.S."/>
            <person name="Kim S.B."/>
            <person name="Han K."/>
            <person name="Lee J."/>
            <person name="Park M."/>
            <person name="Lee H.A."/>
            <person name="Lee H.Y."/>
            <person name="Lee Y."/>
            <person name="Oh S."/>
            <person name="Lee J.H."/>
            <person name="Choi E."/>
            <person name="Choi E."/>
            <person name="Lee S.E."/>
            <person name="Jeon J."/>
            <person name="Kim H."/>
            <person name="Choi G."/>
            <person name="Song H."/>
            <person name="Lee J."/>
            <person name="Lee S.C."/>
            <person name="Kwon J.K."/>
            <person name="Lee H.Y."/>
            <person name="Koo N."/>
            <person name="Hong Y."/>
            <person name="Kim R.W."/>
            <person name="Kang W.H."/>
            <person name="Huh J.H."/>
            <person name="Kang B.C."/>
            <person name="Yang T.J."/>
            <person name="Lee Y.H."/>
            <person name="Bennetzen J.L."/>
            <person name="Choi D."/>
        </authorList>
    </citation>
    <scope>NUCLEOTIDE SEQUENCE [LARGE SCALE GENOMIC DNA]</scope>
    <source>
        <strain evidence="5">cv. CM334</strain>
    </source>
</reference>
<feature type="compositionally biased region" description="Acidic residues" evidence="1">
    <location>
        <begin position="202"/>
        <end position="212"/>
    </location>
</feature>
<comment type="caution">
    <text evidence="4">The sequence shown here is derived from an EMBL/GenBank/DDBJ whole genome shotgun (WGS) entry which is preliminary data.</text>
</comment>
<feature type="region of interest" description="Disordered" evidence="1">
    <location>
        <begin position="189"/>
        <end position="212"/>
    </location>
</feature>
<keyword evidence="2" id="KW-1133">Transmembrane helix</keyword>
<dbReference type="EMBL" id="AYRZ02000001">
    <property type="protein sequence ID" value="PHT94458.1"/>
    <property type="molecule type" value="Genomic_DNA"/>
</dbReference>
<feature type="transmembrane region" description="Helical" evidence="2">
    <location>
        <begin position="31"/>
        <end position="53"/>
    </location>
</feature>